<dbReference type="PRINTS" id="PR00133">
    <property type="entry name" value="GLHYDRLASE3"/>
</dbReference>
<dbReference type="SUPFAM" id="SSF52279">
    <property type="entry name" value="Beta-D-glucan exohydrolase, C-terminal domain"/>
    <property type="match status" value="1"/>
</dbReference>
<dbReference type="Gene3D" id="3.20.20.300">
    <property type="entry name" value="Glycoside hydrolase, family 3, N-terminal domain"/>
    <property type="match status" value="1"/>
</dbReference>
<evidence type="ECO:0000313" key="5">
    <source>
        <dbReference type="EMBL" id="RQP21716.1"/>
    </source>
</evidence>
<keyword evidence="2" id="KW-0732">Signal</keyword>
<dbReference type="Gene3D" id="3.40.50.1700">
    <property type="entry name" value="Glycoside hydrolase family 3 C-terminal domain"/>
    <property type="match status" value="1"/>
</dbReference>
<dbReference type="InterPro" id="IPR017853">
    <property type="entry name" value="GH"/>
</dbReference>
<dbReference type="Proteomes" id="UP000267464">
    <property type="component" value="Unassembled WGS sequence"/>
</dbReference>
<organism evidence="5 6">
    <name type="scientific">Piscinibacter terrae</name>
    <dbReference type="NCBI Taxonomy" id="2496871"/>
    <lineage>
        <taxon>Bacteria</taxon>
        <taxon>Pseudomonadati</taxon>
        <taxon>Pseudomonadota</taxon>
        <taxon>Betaproteobacteria</taxon>
        <taxon>Burkholderiales</taxon>
        <taxon>Sphaerotilaceae</taxon>
        <taxon>Piscinibacter</taxon>
    </lineage>
</organism>
<dbReference type="RefSeq" id="WP_124543658.1">
    <property type="nucleotide sequence ID" value="NZ_QUSW01000010.1"/>
</dbReference>
<evidence type="ECO:0000313" key="6">
    <source>
        <dbReference type="Proteomes" id="UP000267464"/>
    </source>
</evidence>
<dbReference type="Pfam" id="PF01915">
    <property type="entry name" value="Glyco_hydro_3_C"/>
    <property type="match status" value="1"/>
</dbReference>
<sequence>MKAHSRIAAAALAALLSQPALAADDCTRIPDAPTLTDFPTLPASIVKDPAMEERIARIVAGMTLRQKIGQMTQPEIQSITPAQVREHYIGSVLNGGGSWPGNRKQATVADWLALADAFWDASMSTDAKVKVPVIWGIDAVHGNNNVLGATLFPHNIGLGAAHDACLLRRIGEATAKQVRTTGQDWTFAPTLAVVRDDRWGRSYEGYSELPSITRAYAREIVLGLQGTPQGASAKVPGVLATAKHFLGDGGTERGIDQGITRASRAELANIHAPGHIAAVQAGVQTVMVSFSSWADGASGKPIKMHGNESLITGVLKGRLGFDGLVVSDWNGHGQVPGCDDASCAAAVNAGIDVFMVPQKWRQFIDNTVSQVEKGTIPMSRIDDAVTRILRVKMRAGLFDAPKPSQRAGAGKADGLQDRDLARQAVRESLVLLKNNGRVLPLARDKKVLVVGRSADNLPNQTGGWSITWQGNENTNADFPNATSVLAGIRQALGDDKVVYDLSGRGIDVSQFGAVIAVIGEGAYAEGKGDVPTLANPFESDLSLLKRVSGKGVPVVTVLMSGRPLYVTPEINRSDAFIAAWLPGTEGQGIADLLFRKADGSVAYDFTGRLSYSWPKSACQTPVNHGDGKSPLFAYGYGLTVKDAKDLAPLDEVAGPASCD</sequence>
<evidence type="ECO:0000259" key="4">
    <source>
        <dbReference type="Pfam" id="PF01915"/>
    </source>
</evidence>
<feature type="domain" description="Glycoside hydrolase family 3 N-terminal" evidence="3">
    <location>
        <begin position="63"/>
        <end position="391"/>
    </location>
</feature>
<evidence type="ECO:0000256" key="1">
    <source>
        <dbReference type="ARBA" id="ARBA00022801"/>
    </source>
</evidence>
<dbReference type="GO" id="GO:0009251">
    <property type="term" value="P:glucan catabolic process"/>
    <property type="evidence" value="ECO:0007669"/>
    <property type="project" value="TreeGrafter"/>
</dbReference>
<feature type="domain" description="Glycoside hydrolase family 3 C-terminal" evidence="4">
    <location>
        <begin position="429"/>
        <end position="639"/>
    </location>
</feature>
<name>A0A3N7HL28_9BURK</name>
<dbReference type="SUPFAM" id="SSF51445">
    <property type="entry name" value="(Trans)glycosidases"/>
    <property type="match status" value="1"/>
</dbReference>
<dbReference type="Pfam" id="PF00933">
    <property type="entry name" value="Glyco_hydro_3"/>
    <property type="match status" value="1"/>
</dbReference>
<dbReference type="InterPro" id="IPR002772">
    <property type="entry name" value="Glyco_hydro_3_C"/>
</dbReference>
<gene>
    <name evidence="5" type="ORF">DZC73_27610</name>
</gene>
<comment type="caution">
    <text evidence="5">The sequence shown here is derived from an EMBL/GenBank/DDBJ whole genome shotgun (WGS) entry which is preliminary data.</text>
</comment>
<dbReference type="InterPro" id="IPR001764">
    <property type="entry name" value="Glyco_hydro_3_N"/>
</dbReference>
<evidence type="ECO:0000259" key="3">
    <source>
        <dbReference type="Pfam" id="PF00933"/>
    </source>
</evidence>
<proteinExistence type="predicted"/>
<feature type="signal peptide" evidence="2">
    <location>
        <begin position="1"/>
        <end position="22"/>
    </location>
</feature>
<dbReference type="GO" id="GO:0008422">
    <property type="term" value="F:beta-glucosidase activity"/>
    <property type="evidence" value="ECO:0007669"/>
    <property type="project" value="TreeGrafter"/>
</dbReference>
<dbReference type="PANTHER" id="PTHR30620">
    <property type="entry name" value="PERIPLASMIC BETA-GLUCOSIDASE-RELATED"/>
    <property type="match status" value="1"/>
</dbReference>
<dbReference type="PANTHER" id="PTHR30620:SF77">
    <property type="entry name" value="LYSOSOMAL BETA GLUCOSIDASE-LIKE"/>
    <property type="match status" value="1"/>
</dbReference>
<dbReference type="AlphaFoldDB" id="A0A3N7HL28"/>
<reference evidence="5 6" key="1">
    <citation type="submission" date="2018-08" db="EMBL/GenBank/DDBJ databases">
        <authorList>
            <person name="Khan S.A."/>
            <person name="Jeon C.O."/>
            <person name="Chun B.H."/>
            <person name="Jeong S.E."/>
        </authorList>
    </citation>
    <scope>NUCLEOTIDE SEQUENCE [LARGE SCALE GENOMIC DNA]</scope>
    <source>
        <strain evidence="5 6">S-16</strain>
    </source>
</reference>
<reference evidence="5 6" key="2">
    <citation type="submission" date="2018-12" db="EMBL/GenBank/DDBJ databases">
        <title>Rhizobacter gummiphilus sp. nov., a rubber-degrading bacterium isolated from the soil of a botanical garden in Japan.</title>
        <authorList>
            <person name="Shunsuke S.S."/>
        </authorList>
    </citation>
    <scope>NUCLEOTIDE SEQUENCE [LARGE SCALE GENOMIC DNA]</scope>
    <source>
        <strain evidence="5 6">S-16</strain>
    </source>
</reference>
<dbReference type="InterPro" id="IPR051915">
    <property type="entry name" value="Cellulose_Degrad_GH3"/>
</dbReference>
<dbReference type="OrthoDB" id="9781691at2"/>
<feature type="chain" id="PRO_5018333670" evidence="2">
    <location>
        <begin position="23"/>
        <end position="659"/>
    </location>
</feature>
<keyword evidence="1 5" id="KW-0378">Hydrolase</keyword>
<dbReference type="EMBL" id="QUSW01000010">
    <property type="protein sequence ID" value="RQP21716.1"/>
    <property type="molecule type" value="Genomic_DNA"/>
</dbReference>
<accession>A0A3N7HL28</accession>
<dbReference type="InterPro" id="IPR036881">
    <property type="entry name" value="Glyco_hydro_3_C_sf"/>
</dbReference>
<protein>
    <submittedName>
        <fullName evidence="5">Glycoside hydrolase family 3 protein</fullName>
    </submittedName>
</protein>
<evidence type="ECO:0000256" key="2">
    <source>
        <dbReference type="SAM" id="SignalP"/>
    </source>
</evidence>
<dbReference type="InterPro" id="IPR036962">
    <property type="entry name" value="Glyco_hydro_3_N_sf"/>
</dbReference>
<keyword evidence="6" id="KW-1185">Reference proteome</keyword>